<dbReference type="InterPro" id="IPR017473">
    <property type="entry name" value="Undecaprenyl-P_gluc_Ptfrase"/>
</dbReference>
<proteinExistence type="inferred from homology"/>
<feature type="transmembrane region" description="Helical" evidence="8">
    <location>
        <begin position="38"/>
        <end position="59"/>
    </location>
</feature>
<keyword evidence="7" id="KW-0270">Exopolysaccharide synthesis</keyword>
<dbReference type="NCBIfam" id="TIGR03023">
    <property type="entry name" value="WcaJ_sugtrans"/>
    <property type="match status" value="1"/>
</dbReference>
<dbReference type="NCBIfam" id="TIGR03025">
    <property type="entry name" value="EPS_sugtrans"/>
    <property type="match status" value="1"/>
</dbReference>
<dbReference type="PANTHER" id="PTHR30576:SF0">
    <property type="entry name" value="UNDECAPRENYL-PHOSPHATE N-ACETYLGALACTOSAMINYL 1-PHOSPHATE TRANSFERASE-RELATED"/>
    <property type="match status" value="1"/>
</dbReference>
<dbReference type="Pfam" id="PF13727">
    <property type="entry name" value="CoA_binding_3"/>
    <property type="match status" value="1"/>
</dbReference>
<dbReference type="PANTHER" id="PTHR30576">
    <property type="entry name" value="COLANIC BIOSYNTHESIS UDP-GLUCOSE LIPID CARRIER TRANSFERASE"/>
    <property type="match status" value="1"/>
</dbReference>
<evidence type="ECO:0000256" key="8">
    <source>
        <dbReference type="SAM" id="Phobius"/>
    </source>
</evidence>
<feature type="transmembrane region" description="Helical" evidence="8">
    <location>
        <begin position="100"/>
        <end position="121"/>
    </location>
</feature>
<dbReference type="InterPro" id="IPR017475">
    <property type="entry name" value="EPS_sugar_tfrase"/>
</dbReference>
<dbReference type="Pfam" id="PF02397">
    <property type="entry name" value="Bac_transf"/>
    <property type="match status" value="1"/>
</dbReference>
<evidence type="ECO:0000256" key="5">
    <source>
        <dbReference type="ARBA" id="ARBA00022989"/>
    </source>
</evidence>
<keyword evidence="3 10" id="KW-0808">Transferase</keyword>
<feature type="transmembrane region" description="Helical" evidence="8">
    <location>
        <begin position="302"/>
        <end position="323"/>
    </location>
</feature>
<evidence type="ECO:0000313" key="11">
    <source>
        <dbReference type="Proteomes" id="UP001230685"/>
    </source>
</evidence>
<dbReference type="RefSeq" id="WP_305171186.1">
    <property type="nucleotide sequence ID" value="NZ_JAUUDS010000001.1"/>
</dbReference>
<gene>
    <name evidence="10" type="ORF">Q5H91_00040</name>
</gene>
<evidence type="ECO:0000256" key="3">
    <source>
        <dbReference type="ARBA" id="ARBA00022679"/>
    </source>
</evidence>
<name>A0ABT9EF44_9SPHN</name>
<keyword evidence="4 8" id="KW-0812">Transmembrane</keyword>
<dbReference type="Gene3D" id="3.40.50.720">
    <property type="entry name" value="NAD(P)-binding Rossmann-like Domain"/>
    <property type="match status" value="1"/>
</dbReference>
<evidence type="ECO:0000259" key="9">
    <source>
        <dbReference type="Pfam" id="PF02397"/>
    </source>
</evidence>
<feature type="transmembrane region" description="Helical" evidence="8">
    <location>
        <begin position="133"/>
        <end position="154"/>
    </location>
</feature>
<dbReference type="GO" id="GO:0089702">
    <property type="term" value="F:undecaprenyl-phosphate glucose phosphotransferase activity"/>
    <property type="evidence" value="ECO:0007669"/>
    <property type="project" value="UniProtKB-EC"/>
</dbReference>
<comment type="caution">
    <text evidence="10">The sequence shown here is derived from an EMBL/GenBank/DDBJ whole genome shotgun (WGS) entry which is preliminary data.</text>
</comment>
<evidence type="ECO:0000256" key="4">
    <source>
        <dbReference type="ARBA" id="ARBA00022692"/>
    </source>
</evidence>
<dbReference type="EC" id="2.7.8.31" evidence="10"/>
<feature type="domain" description="Bacterial sugar transferase" evidence="9">
    <location>
        <begin position="297"/>
        <end position="485"/>
    </location>
</feature>
<protein>
    <submittedName>
        <fullName evidence="10">Undecaprenyl-phosphate glucose phosphotransferase</fullName>
        <ecNumber evidence="10">2.7.8.31</ecNumber>
    </submittedName>
</protein>
<evidence type="ECO:0000256" key="7">
    <source>
        <dbReference type="ARBA" id="ARBA00023169"/>
    </source>
</evidence>
<evidence type="ECO:0000256" key="2">
    <source>
        <dbReference type="ARBA" id="ARBA00006464"/>
    </source>
</evidence>
<sequence length="491" mass="54382">MSPFTDPGSGSGSNAPIQDRRAARQPAMLELAGFFSRLIEGGAVLVIGLLGILFTYSLFQLQPVEDYVRVAWLSTIAYALVAELTGCYDVDARFTLRLGWTRVLTAWLGACVAMLTLAFFMKASGTFSRGWTIFWFVTVCGGLIVVRGGTTAILRTAKRRGVFNQRVAILGSNVQGRRLSRYIAENGMFTIDLVGCYDDRVGDDAPLATCPHRGGVQVLLADIRAGRIDQVIVAMPYGDDTELQAVVAQLSMLPVLIRLAPDLSSFTMAGQTLVMLGDLPLMTLFERPISGIDQILKRVEDLFLGTLILIVAAPFLAIVALAVKLDSPGPVFFRQEREGFNQRSFHIWKFRSMRTDMLEYKDIQQARIGDPRVTRVGRIIRATSIDEIPQLFNVVIGNMSLVGPRPHAPSTRVAGVLFSEATQQYAARHRVKPGMTGWAQVNGWRGETDTDEKLLKRVEFDLFYIDHWSVGFDLYIMARTVAAVLFPRSAY</sequence>
<evidence type="ECO:0000256" key="1">
    <source>
        <dbReference type="ARBA" id="ARBA00004141"/>
    </source>
</evidence>
<accession>A0ABT9EF44</accession>
<dbReference type="Proteomes" id="UP001230685">
    <property type="component" value="Unassembled WGS sequence"/>
</dbReference>
<organism evidence="10 11">
    <name type="scientific">Sphingomonas aurea</name>
    <dbReference type="NCBI Taxonomy" id="3063994"/>
    <lineage>
        <taxon>Bacteria</taxon>
        <taxon>Pseudomonadati</taxon>
        <taxon>Pseudomonadota</taxon>
        <taxon>Alphaproteobacteria</taxon>
        <taxon>Sphingomonadales</taxon>
        <taxon>Sphingomonadaceae</taxon>
        <taxon>Sphingomonas</taxon>
    </lineage>
</organism>
<reference evidence="10 11" key="1">
    <citation type="submission" date="2023-07" db="EMBL/GenBank/DDBJ databases">
        <authorList>
            <person name="Kim M.K."/>
        </authorList>
    </citation>
    <scope>NUCLEOTIDE SEQUENCE [LARGE SCALE GENOMIC DNA]</scope>
    <source>
        <strain evidence="10 11">KR1UV-12</strain>
    </source>
</reference>
<evidence type="ECO:0000313" key="10">
    <source>
        <dbReference type="EMBL" id="MDP1025590.1"/>
    </source>
</evidence>
<comment type="subcellular location">
    <subcellularLocation>
        <location evidence="1">Membrane</location>
        <topology evidence="1">Multi-pass membrane protein</topology>
    </subcellularLocation>
</comment>
<dbReference type="EMBL" id="JAUUDS010000001">
    <property type="protein sequence ID" value="MDP1025590.1"/>
    <property type="molecule type" value="Genomic_DNA"/>
</dbReference>
<keyword evidence="6 8" id="KW-0472">Membrane</keyword>
<comment type="similarity">
    <text evidence="2">Belongs to the bacterial sugar transferase family.</text>
</comment>
<dbReference type="InterPro" id="IPR003362">
    <property type="entry name" value="Bact_transf"/>
</dbReference>
<evidence type="ECO:0000256" key="6">
    <source>
        <dbReference type="ARBA" id="ARBA00023136"/>
    </source>
</evidence>
<keyword evidence="5 8" id="KW-1133">Transmembrane helix</keyword>
<keyword evidence="11" id="KW-1185">Reference proteome</keyword>